<dbReference type="InterPro" id="IPR013249">
    <property type="entry name" value="RNA_pol_sigma70_r4_t2"/>
</dbReference>
<evidence type="ECO:0000256" key="4">
    <source>
        <dbReference type="ARBA" id="ARBA00023163"/>
    </source>
</evidence>
<keyword evidence="3" id="KW-0731">Sigma factor</keyword>
<dbReference type="InterPro" id="IPR039425">
    <property type="entry name" value="RNA_pol_sigma-70-like"/>
</dbReference>
<keyword evidence="4" id="KW-0804">Transcription</keyword>
<dbReference type="InterPro" id="IPR013324">
    <property type="entry name" value="RNA_pol_sigma_r3/r4-like"/>
</dbReference>
<dbReference type="PANTHER" id="PTHR43133">
    <property type="entry name" value="RNA POLYMERASE ECF-TYPE SIGMA FACTO"/>
    <property type="match status" value="1"/>
</dbReference>
<comment type="similarity">
    <text evidence="1">Belongs to the sigma-70 factor family. ECF subfamily.</text>
</comment>
<accession>A0ABT6SKE1</accession>
<dbReference type="CDD" id="cd06171">
    <property type="entry name" value="Sigma70_r4"/>
    <property type="match status" value="1"/>
</dbReference>
<dbReference type="Pfam" id="PF08281">
    <property type="entry name" value="Sigma70_r4_2"/>
    <property type="match status" value="1"/>
</dbReference>
<evidence type="ECO:0000256" key="5">
    <source>
        <dbReference type="SAM" id="MobiDB-lite"/>
    </source>
</evidence>
<name>A0ABT6SKE1_9ACTN</name>
<evidence type="ECO:0000256" key="2">
    <source>
        <dbReference type="ARBA" id="ARBA00023015"/>
    </source>
</evidence>
<sequence length="295" mass="33000">MSHSRVPAPEPSRPGRKLGPVSADVGNLHHAWLMPVRKRYIDTGRTLSDLSDTVLLAKSKLSELLRGVGLYPRWEVLHRLSVELDLPQWPLYRLWRQAALDAGKSHDWIEGSSERSAVLTARPGPPIAYGALRSMVENDYRRYAMVFLSKSTCREATEDAFAILWLSFDDVVSSADHRRYAWGILRSTVMARSIDQTGHPRMEAAAFKTRALHEHTTLETRADQISESIALFRAISRLPEAQLDVMVLRYLCGLSAERVSDLLGVPLAAVKSDERHAMRNLESLAHPPETGGTTS</sequence>
<comment type="caution">
    <text evidence="7">The sequence shown here is derived from an EMBL/GenBank/DDBJ whole genome shotgun (WGS) entry which is preliminary data.</text>
</comment>
<feature type="region of interest" description="Disordered" evidence="5">
    <location>
        <begin position="1"/>
        <end position="20"/>
    </location>
</feature>
<dbReference type="Proteomes" id="UP001223978">
    <property type="component" value="Unassembled WGS sequence"/>
</dbReference>
<dbReference type="InterPro" id="IPR036388">
    <property type="entry name" value="WH-like_DNA-bd_sf"/>
</dbReference>
<reference evidence="7 8" key="1">
    <citation type="submission" date="2023-05" db="EMBL/GenBank/DDBJ databases">
        <title>Draft genome sequence of Streptomyces sp. B-S-A6 isolated from a cave soil in Thailand.</title>
        <authorList>
            <person name="Chamroensaksri N."/>
            <person name="Muangham S."/>
        </authorList>
    </citation>
    <scope>NUCLEOTIDE SEQUENCE [LARGE SCALE GENOMIC DNA]</scope>
    <source>
        <strain evidence="7 8">B-S-A6</strain>
    </source>
</reference>
<feature type="domain" description="RNA polymerase sigma factor 70 region 4 type 2" evidence="6">
    <location>
        <begin position="230"/>
        <end position="279"/>
    </location>
</feature>
<proteinExistence type="inferred from homology"/>
<dbReference type="EMBL" id="JASCIQ010000044">
    <property type="protein sequence ID" value="MDI3408379.1"/>
    <property type="molecule type" value="Genomic_DNA"/>
</dbReference>
<keyword evidence="8" id="KW-1185">Reference proteome</keyword>
<evidence type="ECO:0000313" key="7">
    <source>
        <dbReference type="EMBL" id="MDI3408379.1"/>
    </source>
</evidence>
<dbReference type="PANTHER" id="PTHR43133:SF25">
    <property type="entry name" value="RNA POLYMERASE SIGMA FACTOR RFAY-RELATED"/>
    <property type="match status" value="1"/>
</dbReference>
<evidence type="ECO:0000256" key="1">
    <source>
        <dbReference type="ARBA" id="ARBA00010641"/>
    </source>
</evidence>
<dbReference type="SUPFAM" id="SSF88659">
    <property type="entry name" value="Sigma3 and sigma4 domains of RNA polymerase sigma factors"/>
    <property type="match status" value="1"/>
</dbReference>
<gene>
    <name evidence="7" type="ORF">QIS96_31735</name>
</gene>
<protein>
    <submittedName>
        <fullName evidence="7">Sigma-70 family RNA polymerase sigma factor</fullName>
    </submittedName>
</protein>
<keyword evidence="2" id="KW-0805">Transcription regulation</keyword>
<evidence type="ECO:0000256" key="3">
    <source>
        <dbReference type="ARBA" id="ARBA00023082"/>
    </source>
</evidence>
<evidence type="ECO:0000259" key="6">
    <source>
        <dbReference type="Pfam" id="PF08281"/>
    </source>
</evidence>
<evidence type="ECO:0000313" key="8">
    <source>
        <dbReference type="Proteomes" id="UP001223978"/>
    </source>
</evidence>
<dbReference type="Gene3D" id="1.10.10.10">
    <property type="entry name" value="Winged helix-like DNA-binding domain superfamily/Winged helix DNA-binding domain"/>
    <property type="match status" value="1"/>
</dbReference>
<organism evidence="7 8">
    <name type="scientific">Streptomyces cavernicola</name>
    <dbReference type="NCBI Taxonomy" id="3043613"/>
    <lineage>
        <taxon>Bacteria</taxon>
        <taxon>Bacillati</taxon>
        <taxon>Actinomycetota</taxon>
        <taxon>Actinomycetes</taxon>
        <taxon>Kitasatosporales</taxon>
        <taxon>Streptomycetaceae</taxon>
        <taxon>Streptomyces</taxon>
    </lineage>
</organism>
<dbReference type="RefSeq" id="WP_282546290.1">
    <property type="nucleotide sequence ID" value="NZ_JASCIQ010000044.1"/>
</dbReference>